<dbReference type="RefSeq" id="WP_344921198.1">
    <property type="nucleotide sequence ID" value="NZ_BAABAQ010000012.1"/>
</dbReference>
<sequence length="99" mass="10304">MKNILMSSQMGLTSARRNTALPCGGQTILADGVAALAPQADSAHFQVETGRWLAPIAFPATDVPATRNRVGGSYAAMTKHIGNGGLRGPQPWGHPPVIT</sequence>
<name>A0ABP8BBJ7_9ACTN</name>
<reference evidence="2" key="1">
    <citation type="journal article" date="2019" name="Int. J. Syst. Evol. Microbiol.">
        <title>The Global Catalogue of Microorganisms (GCM) 10K type strain sequencing project: providing services to taxonomists for standard genome sequencing and annotation.</title>
        <authorList>
            <consortium name="The Broad Institute Genomics Platform"/>
            <consortium name="The Broad Institute Genome Sequencing Center for Infectious Disease"/>
            <person name="Wu L."/>
            <person name="Ma J."/>
        </authorList>
    </citation>
    <scope>NUCLEOTIDE SEQUENCE [LARGE SCALE GENOMIC DNA]</scope>
    <source>
        <strain evidence="2">JCM 17388</strain>
    </source>
</reference>
<accession>A0ABP8BBJ7</accession>
<gene>
    <name evidence="1" type="ORF">GCM10022252_57250</name>
</gene>
<dbReference type="Proteomes" id="UP001501251">
    <property type="component" value="Unassembled WGS sequence"/>
</dbReference>
<keyword evidence="2" id="KW-1185">Reference proteome</keyword>
<comment type="caution">
    <text evidence="1">The sequence shown here is derived from an EMBL/GenBank/DDBJ whole genome shotgun (WGS) entry which is preliminary data.</text>
</comment>
<evidence type="ECO:0000313" key="1">
    <source>
        <dbReference type="EMBL" id="GAA4201899.1"/>
    </source>
</evidence>
<protein>
    <submittedName>
        <fullName evidence="1">Uncharacterized protein</fullName>
    </submittedName>
</protein>
<organism evidence="1 2">
    <name type="scientific">Streptosporangium oxazolinicum</name>
    <dbReference type="NCBI Taxonomy" id="909287"/>
    <lineage>
        <taxon>Bacteria</taxon>
        <taxon>Bacillati</taxon>
        <taxon>Actinomycetota</taxon>
        <taxon>Actinomycetes</taxon>
        <taxon>Streptosporangiales</taxon>
        <taxon>Streptosporangiaceae</taxon>
        <taxon>Streptosporangium</taxon>
    </lineage>
</organism>
<proteinExistence type="predicted"/>
<dbReference type="EMBL" id="BAABAQ010000012">
    <property type="protein sequence ID" value="GAA4201899.1"/>
    <property type="molecule type" value="Genomic_DNA"/>
</dbReference>
<evidence type="ECO:0000313" key="2">
    <source>
        <dbReference type="Proteomes" id="UP001501251"/>
    </source>
</evidence>